<proteinExistence type="predicted"/>
<accession>A0A915JEK6</accession>
<evidence type="ECO:0000313" key="2">
    <source>
        <dbReference type="WBParaSite" id="nRc.2.0.1.t24618-RA"/>
    </source>
</evidence>
<sequence>MRGSMAGAVGGNTVVGSVGMMSIDVDWSTVHSSEQAGYSTYDTVGAKLRKQNGIKKVDFRVEPRKMWHCLQFEKGDKPWGDSGLGGNVTLMGAFCQLDRATIARG</sequence>
<dbReference type="AlphaFoldDB" id="A0A915JEK6"/>
<dbReference type="Proteomes" id="UP000887565">
    <property type="component" value="Unplaced"/>
</dbReference>
<reference evidence="2" key="1">
    <citation type="submission" date="2022-11" db="UniProtKB">
        <authorList>
            <consortium name="WormBaseParasite"/>
        </authorList>
    </citation>
    <scope>IDENTIFICATION</scope>
</reference>
<protein>
    <submittedName>
        <fullName evidence="2">Uncharacterized protein</fullName>
    </submittedName>
</protein>
<name>A0A915JEK6_ROMCU</name>
<dbReference type="WBParaSite" id="nRc.2.0.1.t24618-RA">
    <property type="protein sequence ID" value="nRc.2.0.1.t24618-RA"/>
    <property type="gene ID" value="nRc.2.0.1.g24618"/>
</dbReference>
<organism evidence="1 2">
    <name type="scientific">Romanomermis culicivorax</name>
    <name type="common">Nematode worm</name>
    <dbReference type="NCBI Taxonomy" id="13658"/>
    <lineage>
        <taxon>Eukaryota</taxon>
        <taxon>Metazoa</taxon>
        <taxon>Ecdysozoa</taxon>
        <taxon>Nematoda</taxon>
        <taxon>Enoplea</taxon>
        <taxon>Dorylaimia</taxon>
        <taxon>Mermithida</taxon>
        <taxon>Mermithoidea</taxon>
        <taxon>Mermithidae</taxon>
        <taxon>Romanomermis</taxon>
    </lineage>
</organism>
<keyword evidence="1" id="KW-1185">Reference proteome</keyword>
<evidence type="ECO:0000313" key="1">
    <source>
        <dbReference type="Proteomes" id="UP000887565"/>
    </source>
</evidence>